<evidence type="ECO:0000256" key="3">
    <source>
        <dbReference type="ARBA" id="ARBA00012737"/>
    </source>
</evidence>
<dbReference type="CDD" id="cd01991">
    <property type="entry name" value="Asn_synthase_B_C"/>
    <property type="match status" value="1"/>
</dbReference>
<dbReference type="EMBL" id="QUBQ01000002">
    <property type="protein sequence ID" value="REK75075.1"/>
    <property type="molecule type" value="Genomic_DNA"/>
</dbReference>
<feature type="active site" description="For GATase activity" evidence="9">
    <location>
        <position position="2"/>
    </location>
</feature>
<keyword evidence="7 9" id="KW-0315">Glutamine amidotransferase</keyword>
<dbReference type="AlphaFoldDB" id="A0A371PGS9"/>
<proteinExistence type="inferred from homology"/>
<comment type="similarity">
    <text evidence="2">Belongs to the asparagine synthetase family.</text>
</comment>
<protein>
    <recommendedName>
        <fullName evidence="3">asparagine synthase (glutamine-hydrolyzing)</fullName>
        <ecNumber evidence="3">6.3.5.4</ecNumber>
    </recommendedName>
</protein>
<comment type="caution">
    <text evidence="13">The sequence shown here is derived from an EMBL/GenBank/DDBJ whole genome shotgun (WGS) entry which is preliminary data.</text>
</comment>
<dbReference type="InterPro" id="IPR017932">
    <property type="entry name" value="GATase_2_dom"/>
</dbReference>
<dbReference type="Gene3D" id="3.60.20.10">
    <property type="entry name" value="Glutamine Phosphoribosylpyrophosphate, subunit 1, domain 1"/>
    <property type="match status" value="1"/>
</dbReference>
<dbReference type="InterPro" id="IPR029055">
    <property type="entry name" value="Ntn_hydrolases_N"/>
</dbReference>
<keyword evidence="9" id="KW-0028">Amino-acid biosynthesis</keyword>
<keyword evidence="14" id="KW-1185">Reference proteome</keyword>
<dbReference type="InterPro" id="IPR014729">
    <property type="entry name" value="Rossmann-like_a/b/a_fold"/>
</dbReference>
<evidence type="ECO:0000256" key="8">
    <source>
        <dbReference type="ARBA" id="ARBA00048741"/>
    </source>
</evidence>
<comment type="pathway">
    <text evidence="1">Amino-acid biosynthesis; L-asparagine biosynthesis; L-asparagine from L-aspartate (L-Gln route): step 1/1.</text>
</comment>
<dbReference type="InterPro" id="IPR006426">
    <property type="entry name" value="Asn_synth_AEB"/>
</dbReference>
<evidence type="ECO:0000256" key="11">
    <source>
        <dbReference type="PIRSR" id="PIRSR001589-3"/>
    </source>
</evidence>
<comment type="catalytic activity">
    <reaction evidence="8">
        <text>L-aspartate + L-glutamine + ATP + H2O = L-asparagine + L-glutamate + AMP + diphosphate + H(+)</text>
        <dbReference type="Rhea" id="RHEA:12228"/>
        <dbReference type="ChEBI" id="CHEBI:15377"/>
        <dbReference type="ChEBI" id="CHEBI:15378"/>
        <dbReference type="ChEBI" id="CHEBI:29985"/>
        <dbReference type="ChEBI" id="CHEBI:29991"/>
        <dbReference type="ChEBI" id="CHEBI:30616"/>
        <dbReference type="ChEBI" id="CHEBI:33019"/>
        <dbReference type="ChEBI" id="CHEBI:58048"/>
        <dbReference type="ChEBI" id="CHEBI:58359"/>
        <dbReference type="ChEBI" id="CHEBI:456215"/>
        <dbReference type="EC" id="6.3.5.4"/>
    </reaction>
</comment>
<keyword evidence="5 10" id="KW-0067">ATP-binding</keyword>
<gene>
    <name evidence="13" type="primary">asnB</name>
    <name evidence="13" type="ORF">DX130_15690</name>
</gene>
<reference evidence="13 14" key="1">
    <citation type="submission" date="2018-08" db="EMBL/GenBank/DDBJ databases">
        <title>Paenibacillus sp. M4BSY-1, whole genome shotgun sequence.</title>
        <authorList>
            <person name="Tuo L."/>
        </authorList>
    </citation>
    <scope>NUCLEOTIDE SEQUENCE [LARGE SCALE GENOMIC DNA]</scope>
    <source>
        <strain evidence="13 14">M4BSY-1</strain>
    </source>
</reference>
<dbReference type="Pfam" id="PF13537">
    <property type="entry name" value="GATase_7"/>
    <property type="match status" value="1"/>
</dbReference>
<dbReference type="Proteomes" id="UP000261905">
    <property type="component" value="Unassembled WGS sequence"/>
</dbReference>
<keyword evidence="13" id="KW-0436">Ligase</keyword>
<dbReference type="SUPFAM" id="SSF56235">
    <property type="entry name" value="N-terminal nucleophile aminohydrolases (Ntn hydrolases)"/>
    <property type="match status" value="1"/>
</dbReference>
<accession>A0A371PGS9</accession>
<dbReference type="PANTHER" id="PTHR43284:SF1">
    <property type="entry name" value="ASPARAGINE SYNTHETASE"/>
    <property type="match status" value="1"/>
</dbReference>
<name>A0A371PGS9_9BACL</name>
<evidence type="ECO:0000313" key="13">
    <source>
        <dbReference type="EMBL" id="REK75075.1"/>
    </source>
</evidence>
<dbReference type="InterPro" id="IPR033738">
    <property type="entry name" value="AsnB_N"/>
</dbReference>
<feature type="site" description="Important for beta-aspartyl-AMP intermediate formation" evidence="11">
    <location>
        <position position="364"/>
    </location>
</feature>
<keyword evidence="6 9" id="KW-0061">Asparagine biosynthesis</keyword>
<evidence type="ECO:0000313" key="14">
    <source>
        <dbReference type="Proteomes" id="UP000261905"/>
    </source>
</evidence>
<dbReference type="InterPro" id="IPR051786">
    <property type="entry name" value="ASN_synthetase/amidase"/>
</dbReference>
<evidence type="ECO:0000259" key="12">
    <source>
        <dbReference type="PROSITE" id="PS51278"/>
    </source>
</evidence>
<dbReference type="OrthoDB" id="9763290at2"/>
<evidence type="ECO:0000256" key="2">
    <source>
        <dbReference type="ARBA" id="ARBA00005752"/>
    </source>
</evidence>
<feature type="binding site" evidence="10">
    <location>
        <begin position="362"/>
        <end position="363"/>
    </location>
    <ligand>
        <name>ATP</name>
        <dbReference type="ChEBI" id="CHEBI:30616"/>
    </ligand>
</feature>
<dbReference type="CDD" id="cd00712">
    <property type="entry name" value="AsnB"/>
    <property type="match status" value="1"/>
</dbReference>
<dbReference type="PANTHER" id="PTHR43284">
    <property type="entry name" value="ASPARAGINE SYNTHETASE (GLUTAMINE-HYDROLYZING)"/>
    <property type="match status" value="1"/>
</dbReference>
<dbReference type="NCBIfam" id="TIGR01536">
    <property type="entry name" value="asn_synth_AEB"/>
    <property type="match status" value="1"/>
</dbReference>
<sequence length="604" mass="67927">MCRIFGYIGNDDVDPGRLKAVSDLQLAGGPDQQSVLAERNWAIGNNRLAIVGLDGGEQPYSLGESIRIVLNGEIYNHRELRNKLEAKGYTFRDHCDGSILPALYAEYGLDFVRYLDGMFAIAVIDLREKTTLTLATDPSGIKSLYYYWDERNETLYFSSELPSLLAFGRVPSSLWLPGVDFYLTTKVVFGERTLFDGVYALPPSSLLQARLGERPSLRRWKTLLASESLGDDPAAAASSLREQLDYEVRALLLADVPVSTINSGGLDSSLVTALASRRQAGIHSFNLSYVGDWPLDEKIYAREVSERYGTTHHEVLVDPRDFERLLPLVAERLGQPNADPITLSSYALFEAIHQAGFKVTISGDGADEMFAGYDRFLEAFEAADDWIKPYVNALGVASPELRNELYSDDYRAFIHDNGSIGDQIADSLRTAHHRKGRLDAILDFEREYRLPSYHLRRVDHLSMAHSVEVRVPYCQPRILDLAGKLPVDWRIGEGKVKRLLYRAAEGQLPESILNRKKQPFTLPIDAMMRKGLPLYEAVKRVLDGDTLRRHNLFNPAAVEKLLHKQATQPDGKTALTLWSLVIFQLWISQYNVHIGASKQYQFEG</sequence>
<dbReference type="GO" id="GO:0005524">
    <property type="term" value="F:ATP binding"/>
    <property type="evidence" value="ECO:0007669"/>
    <property type="project" value="UniProtKB-KW"/>
</dbReference>
<keyword evidence="4 10" id="KW-0547">Nucleotide-binding</keyword>
<evidence type="ECO:0000256" key="1">
    <source>
        <dbReference type="ARBA" id="ARBA00005187"/>
    </source>
</evidence>
<evidence type="ECO:0000256" key="9">
    <source>
        <dbReference type="PIRSR" id="PIRSR001589-1"/>
    </source>
</evidence>
<evidence type="ECO:0000256" key="10">
    <source>
        <dbReference type="PIRSR" id="PIRSR001589-2"/>
    </source>
</evidence>
<dbReference type="InterPro" id="IPR001962">
    <property type="entry name" value="Asn_synthase"/>
</dbReference>
<feature type="binding site" evidence="10">
    <location>
        <position position="96"/>
    </location>
    <ligand>
        <name>L-glutamine</name>
        <dbReference type="ChEBI" id="CHEBI:58359"/>
    </ligand>
</feature>
<evidence type="ECO:0000256" key="4">
    <source>
        <dbReference type="ARBA" id="ARBA00022741"/>
    </source>
</evidence>
<feature type="domain" description="Glutamine amidotransferase type-2" evidence="12">
    <location>
        <begin position="2"/>
        <end position="212"/>
    </location>
</feature>
<evidence type="ECO:0000256" key="5">
    <source>
        <dbReference type="ARBA" id="ARBA00022840"/>
    </source>
</evidence>
<dbReference type="EC" id="6.3.5.4" evidence="3"/>
<dbReference type="PROSITE" id="PS51278">
    <property type="entry name" value="GATASE_TYPE_2"/>
    <property type="match status" value="1"/>
</dbReference>
<dbReference type="SUPFAM" id="SSF52402">
    <property type="entry name" value="Adenine nucleotide alpha hydrolases-like"/>
    <property type="match status" value="1"/>
</dbReference>
<dbReference type="Pfam" id="PF00733">
    <property type="entry name" value="Asn_synthase"/>
    <property type="match status" value="1"/>
</dbReference>
<dbReference type="Gene3D" id="3.40.50.620">
    <property type="entry name" value="HUPs"/>
    <property type="match status" value="1"/>
</dbReference>
<feature type="binding site" evidence="10">
    <location>
        <position position="290"/>
    </location>
    <ligand>
        <name>ATP</name>
        <dbReference type="ChEBI" id="CHEBI:30616"/>
    </ligand>
</feature>
<dbReference type="GO" id="GO:0006529">
    <property type="term" value="P:asparagine biosynthetic process"/>
    <property type="evidence" value="ECO:0007669"/>
    <property type="project" value="UniProtKB-KW"/>
</dbReference>
<evidence type="ECO:0000256" key="6">
    <source>
        <dbReference type="ARBA" id="ARBA00022888"/>
    </source>
</evidence>
<dbReference type="PIRSF" id="PIRSF001589">
    <property type="entry name" value="Asn_synthetase_glu-h"/>
    <property type="match status" value="1"/>
</dbReference>
<dbReference type="GO" id="GO:0005829">
    <property type="term" value="C:cytosol"/>
    <property type="evidence" value="ECO:0007669"/>
    <property type="project" value="TreeGrafter"/>
</dbReference>
<organism evidence="13 14">
    <name type="scientific">Paenibacillus paeoniae</name>
    <dbReference type="NCBI Taxonomy" id="2292705"/>
    <lineage>
        <taxon>Bacteria</taxon>
        <taxon>Bacillati</taxon>
        <taxon>Bacillota</taxon>
        <taxon>Bacilli</taxon>
        <taxon>Bacillales</taxon>
        <taxon>Paenibacillaceae</taxon>
        <taxon>Paenibacillus</taxon>
    </lineage>
</organism>
<dbReference type="GO" id="GO:0004066">
    <property type="term" value="F:asparagine synthase (glutamine-hydrolyzing) activity"/>
    <property type="evidence" value="ECO:0007669"/>
    <property type="project" value="UniProtKB-EC"/>
</dbReference>
<evidence type="ECO:0000256" key="7">
    <source>
        <dbReference type="ARBA" id="ARBA00022962"/>
    </source>
</evidence>